<feature type="compositionally biased region" description="Pro residues" evidence="1">
    <location>
        <begin position="146"/>
        <end position="155"/>
    </location>
</feature>
<dbReference type="InterPro" id="IPR025405">
    <property type="entry name" value="DUF4131"/>
</dbReference>
<keyword evidence="2" id="KW-0472">Membrane</keyword>
<keyword evidence="2" id="KW-0812">Transmembrane</keyword>
<evidence type="ECO:0000256" key="1">
    <source>
        <dbReference type="SAM" id="MobiDB-lite"/>
    </source>
</evidence>
<feature type="non-terminal residue" evidence="4">
    <location>
        <position position="168"/>
    </location>
</feature>
<dbReference type="EMBL" id="AMXF01000153">
    <property type="protein sequence ID" value="ENO95948.1"/>
    <property type="molecule type" value="Genomic_DNA"/>
</dbReference>
<evidence type="ECO:0000256" key="2">
    <source>
        <dbReference type="SAM" id="Phobius"/>
    </source>
</evidence>
<dbReference type="Proteomes" id="UP000013047">
    <property type="component" value="Unassembled WGS sequence"/>
</dbReference>
<protein>
    <submittedName>
        <fullName evidence="4">DNA internalization-related competence protein ComEC/Rec2</fullName>
    </submittedName>
</protein>
<dbReference type="AlphaFoldDB" id="N6ZNR8"/>
<dbReference type="RefSeq" id="WP_004369626.1">
    <property type="nucleotide sequence ID" value="NZ_AMXF01000153.1"/>
</dbReference>
<keyword evidence="5" id="KW-1185">Reference proteome</keyword>
<feature type="transmembrane region" description="Helical" evidence="2">
    <location>
        <begin position="27"/>
        <end position="43"/>
    </location>
</feature>
<evidence type="ECO:0000259" key="3">
    <source>
        <dbReference type="Pfam" id="PF13567"/>
    </source>
</evidence>
<gene>
    <name evidence="4" type="ORF">C667_16419</name>
</gene>
<reference evidence="4 5" key="1">
    <citation type="submission" date="2012-09" db="EMBL/GenBank/DDBJ databases">
        <title>Draft Genome Sequences of 6 Strains from Genus Thauera.</title>
        <authorList>
            <person name="Liu B."/>
            <person name="Shapleigh J.P."/>
            <person name="Frostegard A.H."/>
        </authorList>
    </citation>
    <scope>NUCLEOTIDE SEQUENCE [LARGE SCALE GENOMIC DNA]</scope>
    <source>
        <strain evidence="4 5">B4P</strain>
    </source>
</reference>
<accession>N6ZNR8</accession>
<feature type="domain" description="DUF4131" evidence="3">
    <location>
        <begin position="24"/>
        <end position="168"/>
    </location>
</feature>
<feature type="transmembrane region" description="Helical" evidence="2">
    <location>
        <begin position="55"/>
        <end position="75"/>
    </location>
</feature>
<comment type="caution">
    <text evidence="4">The sequence shown here is derived from an EMBL/GenBank/DDBJ whole genome shotgun (WGS) entry which is preliminary data.</text>
</comment>
<sequence length="168" mass="17397">MRTIALGFLAGTLLVQSVDSLDGLAVAGWLGVALAVGLRAALARVSGADEAVPRWLGIALTTLAALAAGVGWAAWRAEVRLGDELAGTLEGVELSLRGRVAGLPRASGPGWRFELEVEPDTPGVPGLVQLGWRPERGDADADGDPGAPPMLPMPRPGERWALAVRLGR</sequence>
<organism evidence="4 5">
    <name type="scientific">Thauera phenylacetica B4P</name>
    <dbReference type="NCBI Taxonomy" id="1234382"/>
    <lineage>
        <taxon>Bacteria</taxon>
        <taxon>Pseudomonadati</taxon>
        <taxon>Pseudomonadota</taxon>
        <taxon>Betaproteobacteria</taxon>
        <taxon>Rhodocyclales</taxon>
        <taxon>Zoogloeaceae</taxon>
        <taxon>Thauera</taxon>
    </lineage>
</organism>
<feature type="region of interest" description="Disordered" evidence="1">
    <location>
        <begin position="133"/>
        <end position="156"/>
    </location>
</feature>
<evidence type="ECO:0000313" key="4">
    <source>
        <dbReference type="EMBL" id="ENO95948.1"/>
    </source>
</evidence>
<dbReference type="Pfam" id="PF13567">
    <property type="entry name" value="DUF4131"/>
    <property type="match status" value="1"/>
</dbReference>
<name>N6ZNR8_9RHOO</name>
<proteinExistence type="predicted"/>
<evidence type="ECO:0000313" key="5">
    <source>
        <dbReference type="Proteomes" id="UP000013047"/>
    </source>
</evidence>
<keyword evidence="2" id="KW-1133">Transmembrane helix</keyword>